<proteinExistence type="predicted"/>
<dbReference type="EMBL" id="LNKT01000001">
    <property type="protein sequence ID" value="KYJ87614.1"/>
    <property type="molecule type" value="Genomic_DNA"/>
</dbReference>
<dbReference type="Proteomes" id="UP000075359">
    <property type="component" value="Unassembled WGS sequence"/>
</dbReference>
<dbReference type="Pfam" id="PF16653">
    <property type="entry name" value="Sacchrp_dh_C"/>
    <property type="match status" value="1"/>
</dbReference>
<feature type="domain" description="Saccharopine dehydrogenase-like C-terminal" evidence="2">
    <location>
        <begin position="142"/>
        <end position="394"/>
    </location>
</feature>
<accession>A0A151CJK7</accession>
<dbReference type="InterPro" id="IPR005097">
    <property type="entry name" value="Sacchrp_dh_NADP-bd"/>
</dbReference>
<gene>
    <name evidence="3" type="ORF">AS592_10965</name>
</gene>
<sequence>MSKKTLIIGAGGVGNVVAFKCAMNAETFGEITLASRTLSKCDTIAANVKAKTGVEIRTAKVDADSVSELVELINRTGANIVINVALPYQDLTIMDACLECQVDYLDTANYEHPDTAKFEYKEQWARDEEYRKSNIMALLGSGFDPGVTNVFCAYAQKHYFDEIHTIDILDCNAGDHGYPFATNFNPEINLREVSAKGRYWQKNDEGEGEWIETEPMEIKQVWDYPEIGPKDSYLLYHEEMESLVRHIKGLKRIRFFMTFGESYLTHMRCLENVGMLGIEPIEHKGQKIVPIEFLKTLLPDPASLGPRTKGKTNIGIFAKGVKDGKARTVYIYQISDHEKCYEEVLSQAVSYTTGVPAMIGAKLMLEKIWEGKGVFNMEQFDPDPFMEELNKQGLPWKVMELGADEDLRVDA</sequence>
<evidence type="ECO:0000259" key="2">
    <source>
        <dbReference type="Pfam" id="PF16653"/>
    </source>
</evidence>
<dbReference type="AlphaFoldDB" id="A0A151CJK7"/>
<evidence type="ECO:0000313" key="4">
    <source>
        <dbReference type="Proteomes" id="UP000075359"/>
    </source>
</evidence>
<dbReference type="Gene3D" id="3.30.360.10">
    <property type="entry name" value="Dihydrodipicolinate Reductase, domain 2"/>
    <property type="match status" value="1"/>
</dbReference>
<keyword evidence="4" id="KW-1185">Reference proteome</keyword>
<name>A0A151CJK7_9BACT</name>
<dbReference type="Pfam" id="PF03435">
    <property type="entry name" value="Sacchrp_dh_NADP"/>
    <property type="match status" value="1"/>
</dbReference>
<dbReference type="PANTHER" id="PTHR43796:SF2">
    <property type="entry name" value="CARBOXYNORSPERMIDINE SYNTHASE"/>
    <property type="match status" value="1"/>
</dbReference>
<dbReference type="RefSeq" id="WP_067328595.1">
    <property type="nucleotide sequence ID" value="NZ_LNKT01000001.1"/>
</dbReference>
<feature type="domain" description="Saccharopine dehydrogenase NADP binding" evidence="1">
    <location>
        <begin position="6"/>
        <end position="138"/>
    </location>
</feature>
<dbReference type="InterPro" id="IPR036291">
    <property type="entry name" value="NAD(P)-bd_dom_sf"/>
</dbReference>
<dbReference type="InterPro" id="IPR032095">
    <property type="entry name" value="Sacchrp_dh-like_C"/>
</dbReference>
<comment type="caution">
    <text evidence="3">The sequence shown here is derived from an EMBL/GenBank/DDBJ whole genome shotgun (WGS) entry which is preliminary data.</text>
</comment>
<evidence type="ECO:0000259" key="1">
    <source>
        <dbReference type="Pfam" id="PF03435"/>
    </source>
</evidence>
<dbReference type="STRING" id="1630136.AS592_10965"/>
<reference evidence="3 4" key="1">
    <citation type="submission" date="2015-11" db="EMBL/GenBank/DDBJ databases">
        <title>Draft genome of Sulfurovum riftiae 1812E, a member of the Epsilonproteobacteria isolated from the tube of the deep-sea hydrothermal vent tubewom Riftia pachyptila.</title>
        <authorList>
            <person name="Vetriani C."/>
            <person name="Giovannelli D."/>
        </authorList>
    </citation>
    <scope>NUCLEOTIDE SEQUENCE [LARGE SCALE GENOMIC DNA]</scope>
    <source>
        <strain evidence="3 4">1812E</strain>
    </source>
</reference>
<dbReference type="OrthoDB" id="9769367at2"/>
<dbReference type="PANTHER" id="PTHR43796">
    <property type="entry name" value="CARBOXYNORSPERMIDINE SYNTHASE"/>
    <property type="match status" value="1"/>
</dbReference>
<dbReference type="Gene3D" id="3.40.50.720">
    <property type="entry name" value="NAD(P)-binding Rossmann-like Domain"/>
    <property type="match status" value="1"/>
</dbReference>
<protein>
    <submittedName>
        <fullName evidence="3">Saccharopine dehydrogenase</fullName>
    </submittedName>
</protein>
<organism evidence="3 4">
    <name type="scientific">Sulfurovum riftiae</name>
    <dbReference type="NCBI Taxonomy" id="1630136"/>
    <lineage>
        <taxon>Bacteria</taxon>
        <taxon>Pseudomonadati</taxon>
        <taxon>Campylobacterota</taxon>
        <taxon>Epsilonproteobacteria</taxon>
        <taxon>Campylobacterales</taxon>
        <taxon>Sulfurovaceae</taxon>
        <taxon>Sulfurovum</taxon>
    </lineage>
</organism>
<evidence type="ECO:0000313" key="3">
    <source>
        <dbReference type="EMBL" id="KYJ87614.1"/>
    </source>
</evidence>
<dbReference type="SUPFAM" id="SSF51735">
    <property type="entry name" value="NAD(P)-binding Rossmann-fold domains"/>
    <property type="match status" value="1"/>
</dbReference>